<reference evidence="1" key="1">
    <citation type="submission" date="2018-02" db="EMBL/GenBank/DDBJ databases">
        <title>Rhizophora mucronata_Transcriptome.</title>
        <authorList>
            <person name="Meera S.P."/>
            <person name="Sreeshan A."/>
            <person name="Augustine A."/>
        </authorList>
    </citation>
    <scope>NUCLEOTIDE SEQUENCE</scope>
    <source>
        <tissue evidence="1">Leaf</tissue>
    </source>
</reference>
<sequence length="32" mass="3580">MLGSRTSISIETPTLWLLCNSFKYVCRSGQMG</sequence>
<name>A0A2P2IL31_RHIMU</name>
<dbReference type="EMBL" id="GGEC01001446">
    <property type="protein sequence ID" value="MBW81929.1"/>
    <property type="molecule type" value="Transcribed_RNA"/>
</dbReference>
<protein>
    <submittedName>
        <fullName evidence="1">Uncharacterized protein</fullName>
    </submittedName>
</protein>
<accession>A0A2P2IL31</accession>
<proteinExistence type="predicted"/>
<evidence type="ECO:0000313" key="1">
    <source>
        <dbReference type="EMBL" id="MBW81929.1"/>
    </source>
</evidence>
<dbReference type="AlphaFoldDB" id="A0A2P2IL31"/>
<organism evidence="1">
    <name type="scientific">Rhizophora mucronata</name>
    <name type="common">Asiatic mangrove</name>
    <dbReference type="NCBI Taxonomy" id="61149"/>
    <lineage>
        <taxon>Eukaryota</taxon>
        <taxon>Viridiplantae</taxon>
        <taxon>Streptophyta</taxon>
        <taxon>Embryophyta</taxon>
        <taxon>Tracheophyta</taxon>
        <taxon>Spermatophyta</taxon>
        <taxon>Magnoliopsida</taxon>
        <taxon>eudicotyledons</taxon>
        <taxon>Gunneridae</taxon>
        <taxon>Pentapetalae</taxon>
        <taxon>rosids</taxon>
        <taxon>fabids</taxon>
        <taxon>Malpighiales</taxon>
        <taxon>Rhizophoraceae</taxon>
        <taxon>Rhizophora</taxon>
    </lineage>
</organism>